<dbReference type="EMBL" id="NJGI01000006">
    <property type="protein sequence ID" value="PGH20189.1"/>
    <property type="molecule type" value="Genomic_DNA"/>
</dbReference>
<feature type="transmembrane region" description="Helical" evidence="2">
    <location>
        <begin position="7"/>
        <end position="31"/>
    </location>
</feature>
<protein>
    <recommendedName>
        <fullName evidence="3">Bacterial sugar transferase domain-containing protein</fullName>
    </recommendedName>
</protein>
<dbReference type="Proteomes" id="UP000222862">
    <property type="component" value="Unassembled WGS sequence"/>
</dbReference>
<keyword evidence="2" id="KW-1133">Transmembrane helix</keyword>
<evidence type="ECO:0000259" key="3">
    <source>
        <dbReference type="Pfam" id="PF02397"/>
    </source>
</evidence>
<evidence type="ECO:0000313" key="5">
    <source>
        <dbReference type="Proteomes" id="UP000222862"/>
    </source>
</evidence>
<comment type="similarity">
    <text evidence="1">Belongs to the bacterial sugar transferase family.</text>
</comment>
<comment type="caution">
    <text evidence="4">The sequence shown here is derived from an EMBL/GenBank/DDBJ whole genome shotgun (WGS) entry which is preliminary data.</text>
</comment>
<keyword evidence="2" id="KW-0812">Transmembrane</keyword>
<name>A0A2B7YGI4_FUSNP</name>
<feature type="domain" description="Bacterial sugar transferase" evidence="3">
    <location>
        <begin position="6"/>
        <end position="196"/>
    </location>
</feature>
<reference evidence="4 5" key="1">
    <citation type="submission" date="2017-06" db="EMBL/GenBank/DDBJ databases">
        <title>Genome sequencing of Fusobacterium nucleatum subsp. polymorphum KCOM 1232 (=ChDC F37).</title>
        <authorList>
            <person name="Kook J.-K."/>
            <person name="Park S.-N."/>
            <person name="Lim Y.K."/>
            <person name="Roh H."/>
        </authorList>
    </citation>
    <scope>NUCLEOTIDE SEQUENCE [LARGE SCALE GENOMIC DNA]</scope>
    <source>
        <strain evidence="5">KCOM 1232 ( ChDC F37)</strain>
    </source>
</reference>
<gene>
    <name evidence="4" type="ORF">RN96_11485</name>
</gene>
<dbReference type="PANTHER" id="PTHR30576">
    <property type="entry name" value="COLANIC BIOSYNTHESIS UDP-GLUCOSE LIPID CARRIER TRANSFERASE"/>
    <property type="match status" value="1"/>
</dbReference>
<organism evidence="4 5">
    <name type="scientific">Fusobacterium nucleatum subsp. polymorphum</name>
    <name type="common">Fusobacterium polymorphum</name>
    <dbReference type="NCBI Taxonomy" id="76857"/>
    <lineage>
        <taxon>Bacteria</taxon>
        <taxon>Fusobacteriati</taxon>
        <taxon>Fusobacteriota</taxon>
        <taxon>Fusobacteriia</taxon>
        <taxon>Fusobacteriales</taxon>
        <taxon>Fusobacteriaceae</taxon>
        <taxon>Fusobacterium</taxon>
    </lineage>
</organism>
<evidence type="ECO:0000256" key="2">
    <source>
        <dbReference type="SAM" id="Phobius"/>
    </source>
</evidence>
<sequence length="198" mass="23264">MKKSVRIFDVFTALILSIILFLPIIIISILIKLTSEGPILFIQERVGHREKIFRIYKFRTMEVGKSKHGSITVGNDTRITKIGKILRKTKLDEIPQLLNILKGEMSFVGFRPDTPDFTKYYKEKNENFFELMPGITGKSSIYLRTIEVKMEKVDDPKKYYIEKIIPLKVRLNEYHFEHNDVYSNIKIMFETVIKLITK</sequence>
<dbReference type="AlphaFoldDB" id="A0A2B7YGI4"/>
<evidence type="ECO:0000256" key="1">
    <source>
        <dbReference type="ARBA" id="ARBA00006464"/>
    </source>
</evidence>
<dbReference type="GO" id="GO:0016780">
    <property type="term" value="F:phosphotransferase activity, for other substituted phosphate groups"/>
    <property type="evidence" value="ECO:0007669"/>
    <property type="project" value="TreeGrafter"/>
</dbReference>
<proteinExistence type="inferred from homology"/>
<dbReference type="InterPro" id="IPR003362">
    <property type="entry name" value="Bact_transf"/>
</dbReference>
<dbReference type="Pfam" id="PF02397">
    <property type="entry name" value="Bac_transf"/>
    <property type="match status" value="1"/>
</dbReference>
<keyword evidence="2" id="KW-0472">Membrane</keyword>
<evidence type="ECO:0000313" key="4">
    <source>
        <dbReference type="EMBL" id="PGH20189.1"/>
    </source>
</evidence>
<dbReference type="RefSeq" id="WP_098703522.1">
    <property type="nucleotide sequence ID" value="NZ_NJGI01000006.1"/>
</dbReference>
<accession>A0A2B7YGI4</accession>
<dbReference type="PANTHER" id="PTHR30576:SF20">
    <property type="entry name" value="QUINOVOSAMINEPHOSPHOTRANSFERAE-RELATED"/>
    <property type="match status" value="1"/>
</dbReference>